<evidence type="ECO:0000313" key="1">
    <source>
        <dbReference type="EMBL" id="NWJ48048.1"/>
    </source>
</evidence>
<gene>
    <name evidence="1" type="ORF">HXX08_19510</name>
    <name evidence="2" type="ORF">OZ401_003584</name>
</gene>
<reference evidence="2" key="2">
    <citation type="journal article" date="2024" name="Nature">
        <title>Anoxygenic phototroph of the Chloroflexota uses a type I reaction centre.</title>
        <authorList>
            <person name="Tsuji J.M."/>
            <person name="Shaw N.A."/>
            <person name="Nagashima S."/>
            <person name="Venkiteswaran J.J."/>
            <person name="Schiff S.L."/>
            <person name="Watanabe T."/>
            <person name="Fukui M."/>
            <person name="Hanada S."/>
            <person name="Tank M."/>
            <person name="Neufeld J.D."/>
        </authorList>
    </citation>
    <scope>NUCLEOTIDE SEQUENCE</scope>
    <source>
        <strain evidence="2">L227-S17</strain>
    </source>
</reference>
<dbReference type="RefSeq" id="WP_341469893.1">
    <property type="nucleotide sequence ID" value="NZ_CP128400.1"/>
</dbReference>
<evidence type="ECO:0000313" key="2">
    <source>
        <dbReference type="EMBL" id="WJW67989.1"/>
    </source>
</evidence>
<proteinExistence type="predicted"/>
<evidence type="ECO:0000313" key="4">
    <source>
        <dbReference type="Proteomes" id="UP001431572"/>
    </source>
</evidence>
<dbReference type="Proteomes" id="UP000521676">
    <property type="component" value="Unassembled WGS sequence"/>
</dbReference>
<evidence type="ECO:0000313" key="3">
    <source>
        <dbReference type="Proteomes" id="UP000521676"/>
    </source>
</evidence>
<dbReference type="AlphaFoldDB" id="A0A8T7M7E3"/>
<reference evidence="1 3" key="1">
    <citation type="submission" date="2020-06" db="EMBL/GenBank/DDBJ databases">
        <title>Anoxygenic phototrophic Chloroflexota member uses a Type I reaction center.</title>
        <authorList>
            <person name="Tsuji J.M."/>
            <person name="Shaw N.A."/>
            <person name="Nagashima S."/>
            <person name="Venkiteswaran J."/>
            <person name="Schiff S.L."/>
            <person name="Hanada S."/>
            <person name="Tank M."/>
            <person name="Neufeld J.D."/>
        </authorList>
    </citation>
    <scope>NUCLEOTIDE SEQUENCE [LARGE SCALE GENOMIC DNA]</scope>
    <source>
        <strain evidence="1">L227-S17</strain>
    </source>
</reference>
<dbReference type="EMBL" id="JACATZ010000003">
    <property type="protein sequence ID" value="NWJ48048.1"/>
    <property type="molecule type" value="Genomic_DNA"/>
</dbReference>
<keyword evidence="4" id="KW-1185">Reference proteome</keyword>
<dbReference type="Proteomes" id="UP001431572">
    <property type="component" value="Chromosome 2"/>
</dbReference>
<name>A0A8T7M7E3_9CHLR</name>
<accession>A0A8T7M7E3</accession>
<sequence>MDAQQLEKELNDWMREHESELFEFIPDAIQEFEEAHPGIDTNMVRVNALSMADRKFMARAVAEVVSKYLK</sequence>
<organism evidence="1 3">
    <name type="scientific">Candidatus Chlorohelix allophototropha</name>
    <dbReference type="NCBI Taxonomy" id="3003348"/>
    <lineage>
        <taxon>Bacteria</taxon>
        <taxon>Bacillati</taxon>
        <taxon>Chloroflexota</taxon>
        <taxon>Chloroflexia</taxon>
        <taxon>Candidatus Chloroheliales</taxon>
        <taxon>Candidatus Chloroheliaceae</taxon>
        <taxon>Candidatus Chlorohelix</taxon>
    </lineage>
</organism>
<dbReference type="EMBL" id="CP128400">
    <property type="protein sequence ID" value="WJW67989.1"/>
    <property type="molecule type" value="Genomic_DNA"/>
</dbReference>
<protein>
    <submittedName>
        <fullName evidence="1">Uncharacterized protein</fullName>
    </submittedName>
</protein>